<dbReference type="KEGG" id="bmic:BMR1_03g03795"/>
<dbReference type="EMBL" id="LN871598">
    <property type="protein sequence ID" value="CTQ41359.1"/>
    <property type="molecule type" value="Genomic_DNA"/>
</dbReference>
<protein>
    <submittedName>
        <fullName evidence="2">Uncharacterized protein</fullName>
    </submittedName>
</protein>
<dbReference type="AlphaFoldDB" id="A0A0K3ANR8"/>
<proteinExistence type="predicted"/>
<evidence type="ECO:0000256" key="1">
    <source>
        <dbReference type="SAM" id="Phobius"/>
    </source>
</evidence>
<sequence>MGKGDNKCDGTTVEVTGSGTTGECKTVYKLPSCSIILKQFLSSLANGQVYNPSIVFNPKIKIYLDEKYLHETTLFFDMQKQVDSSPQDTYNNIVFNHQFDLIVPSFRSILTFELYDRPIIQTMQYISTNEDVKVDMDIFISAVKLNIGYLIPGKFYNLILQFTGNLNPTIYDCGDILTNIQPNEVSCSQCKVCNLFNYITTHNTTKYYHHCISSDYLVEPSPMQMNATANTHNSCNCVQYSQINKSNACLTCIIPCCSHRFSNYVSVAIKLNSDILKKDMLLKLPQLVKPVVAKSELSPIDHFLHLLQESELVYAKLNYALNKILRISSYTFLQVFLCTILIFPGNVMSVILLYIGILFIVLSISADTIKDTTSDFTAYCINCLDQDNKISKIKYKDIYKHTTCMKCLHLKKYSEINTLKNFMIMGNISIGNFMASKLNPLLELLLEAIDVLKVFMILSRLYGKVLGSCCLFLAFIMTQMRTLRSTLYYISIVIMALIYSGFNVNFAEPFLAWIRVAFCYIAFVCKRWEFNKRIHWHS</sequence>
<reference evidence="2 3" key="1">
    <citation type="journal article" date="2012" name="Nucleic Acids Res.">
        <title>Sequencing of the smallest Apicomplexan genome from the human pathogen Babesia microti.</title>
        <authorList>
            <person name="Cornillot E."/>
            <person name="Hadj-Kaddour K."/>
            <person name="Dassouli A."/>
            <person name="Noel B."/>
            <person name="Ranwez V."/>
            <person name="Vacherie B."/>
            <person name="Augagneur Y."/>
            <person name="Bres V."/>
            <person name="Duclos A."/>
            <person name="Randazzo S."/>
            <person name="Carcy B."/>
            <person name="Debierre-Grockiego F."/>
            <person name="Delbecq S."/>
            <person name="Moubri-Menage K."/>
            <person name="Shams-Eldin H."/>
            <person name="Usmani-Brown S."/>
            <person name="Bringaud F."/>
            <person name="Wincker P."/>
            <person name="Vivares C.P."/>
            <person name="Schwarz R.T."/>
            <person name="Schetters T.P."/>
            <person name="Krause P.J."/>
            <person name="Gorenflot A."/>
            <person name="Berry V."/>
            <person name="Barbe V."/>
            <person name="Ben Mamoun C."/>
        </authorList>
    </citation>
    <scope>NUCLEOTIDE SEQUENCE [LARGE SCALE GENOMIC DNA]</scope>
    <source>
        <strain evidence="2 3">RI</strain>
    </source>
</reference>
<evidence type="ECO:0000313" key="3">
    <source>
        <dbReference type="Proteomes" id="UP000002899"/>
    </source>
</evidence>
<feature type="transmembrane region" description="Helical" evidence="1">
    <location>
        <begin position="332"/>
        <end position="362"/>
    </location>
</feature>
<keyword evidence="3" id="KW-1185">Reference proteome</keyword>
<keyword evidence="1" id="KW-0472">Membrane</keyword>
<dbReference type="VEuPathDB" id="PiroplasmaDB:BMR1_03g03795"/>
<dbReference type="GeneID" id="24425406"/>
<organism evidence="2 3">
    <name type="scientific">Babesia microti (strain RI)</name>
    <dbReference type="NCBI Taxonomy" id="1133968"/>
    <lineage>
        <taxon>Eukaryota</taxon>
        <taxon>Sar</taxon>
        <taxon>Alveolata</taxon>
        <taxon>Apicomplexa</taxon>
        <taxon>Aconoidasida</taxon>
        <taxon>Piroplasmida</taxon>
        <taxon>Babesiidae</taxon>
        <taxon>Babesia</taxon>
    </lineage>
</organism>
<accession>A0A0K3ANR8</accession>
<reference evidence="2 3" key="3">
    <citation type="journal article" date="2016" name="Sci. Rep.">
        <title>Genome-wide diversity and gene expression profiling of Babesia microti isolates identify polymorphic genes that mediate host-pathogen interactions.</title>
        <authorList>
            <person name="Silva J.C."/>
            <person name="Cornillot E."/>
            <person name="McCracken C."/>
            <person name="Usmani-Brown S."/>
            <person name="Dwivedi A."/>
            <person name="Ifeonu O.O."/>
            <person name="Crabtree J."/>
            <person name="Gotia H.T."/>
            <person name="Virji A.Z."/>
            <person name="Reynes C."/>
            <person name="Colinge J."/>
            <person name="Kumar V."/>
            <person name="Lawres L."/>
            <person name="Pazzi J.E."/>
            <person name="Pablo J.V."/>
            <person name="Hung C."/>
            <person name="Brancato J."/>
            <person name="Kumari P."/>
            <person name="Orvis J."/>
            <person name="Tretina K."/>
            <person name="Chibucos M."/>
            <person name="Ott S."/>
            <person name="Sadzewicz L."/>
            <person name="Sengamalay N."/>
            <person name="Shetty A.C."/>
            <person name="Su Q."/>
            <person name="Tallon L."/>
            <person name="Fraser C.M."/>
            <person name="Frutos R."/>
            <person name="Molina D.M."/>
            <person name="Krause P.J."/>
            <person name="Ben Mamoun C."/>
        </authorList>
    </citation>
    <scope>NUCLEOTIDE SEQUENCE [LARGE SCALE GENOMIC DNA]</scope>
    <source>
        <strain evidence="2 3">RI</strain>
    </source>
</reference>
<dbReference type="RefSeq" id="XP_012649370.1">
    <property type="nucleotide sequence ID" value="XM_012793916.1"/>
</dbReference>
<name>A0A0K3ANR8_BABMR</name>
<keyword evidence="1" id="KW-0812">Transmembrane</keyword>
<evidence type="ECO:0000313" key="2">
    <source>
        <dbReference type="EMBL" id="CTQ41359.1"/>
    </source>
</evidence>
<feature type="transmembrane region" description="Helical" evidence="1">
    <location>
        <begin position="487"/>
        <end position="504"/>
    </location>
</feature>
<feature type="transmembrane region" description="Helical" evidence="1">
    <location>
        <begin position="510"/>
        <end position="528"/>
    </location>
</feature>
<reference evidence="2 3" key="2">
    <citation type="journal article" date="2013" name="PLoS ONE">
        <title>Whole genome mapping and re-organization of the nuclear and mitochondrial genomes of Babesia microti isolates.</title>
        <authorList>
            <person name="Cornillot E."/>
            <person name="Dassouli A."/>
            <person name="Garg A."/>
            <person name="Pachikara N."/>
            <person name="Randazzo S."/>
            <person name="Depoix D."/>
            <person name="Carcy B."/>
            <person name="Delbecq S."/>
            <person name="Frutos R."/>
            <person name="Silva J.C."/>
            <person name="Sutton R."/>
            <person name="Krause P.J."/>
            <person name="Mamoun C.B."/>
        </authorList>
    </citation>
    <scope>NUCLEOTIDE SEQUENCE [LARGE SCALE GENOMIC DNA]</scope>
    <source>
        <strain evidence="2 3">RI</strain>
    </source>
</reference>
<keyword evidence="1" id="KW-1133">Transmembrane helix</keyword>
<dbReference type="Proteomes" id="UP000002899">
    <property type="component" value="Chromosome III"/>
</dbReference>